<evidence type="ECO:0000313" key="3">
    <source>
        <dbReference type="Proteomes" id="UP000044602"/>
    </source>
</evidence>
<evidence type="ECO:0000256" key="1">
    <source>
        <dbReference type="SAM" id="MobiDB-lite"/>
    </source>
</evidence>
<dbReference type="Proteomes" id="UP000044602">
    <property type="component" value="Unassembled WGS sequence"/>
</dbReference>
<evidence type="ECO:0000313" key="2">
    <source>
        <dbReference type="EMBL" id="CRK27442.1"/>
    </source>
</evidence>
<gene>
    <name evidence="2" type="ORF">BN1708_014822</name>
</gene>
<sequence>MATAAGAGGAAQNTKHERKQTRCNERATGAASTLTGLQANGGLLAGPCAEDSPVISLMESVRTVDSRLAARRGPPVVIAHGIRAVHVGLGSSNR</sequence>
<proteinExistence type="predicted"/>
<keyword evidence="3" id="KW-1185">Reference proteome</keyword>
<organism evidence="2 3">
    <name type="scientific">Verticillium longisporum</name>
    <name type="common">Verticillium dahliae var. longisporum</name>
    <dbReference type="NCBI Taxonomy" id="100787"/>
    <lineage>
        <taxon>Eukaryota</taxon>
        <taxon>Fungi</taxon>
        <taxon>Dikarya</taxon>
        <taxon>Ascomycota</taxon>
        <taxon>Pezizomycotina</taxon>
        <taxon>Sordariomycetes</taxon>
        <taxon>Hypocreomycetidae</taxon>
        <taxon>Glomerellales</taxon>
        <taxon>Plectosphaerellaceae</taxon>
        <taxon>Verticillium</taxon>
    </lineage>
</organism>
<reference evidence="2 3" key="1">
    <citation type="submission" date="2015-05" db="EMBL/GenBank/DDBJ databases">
        <authorList>
            <person name="Wang D.B."/>
            <person name="Wang M."/>
        </authorList>
    </citation>
    <scope>NUCLEOTIDE SEQUENCE [LARGE SCALE GENOMIC DNA]</scope>
    <source>
        <strain evidence="2">VL1</strain>
    </source>
</reference>
<name>A0A0G4LZK6_VERLO</name>
<dbReference type="EMBL" id="CVQH01020407">
    <property type="protein sequence ID" value="CRK27442.1"/>
    <property type="molecule type" value="Genomic_DNA"/>
</dbReference>
<dbReference type="AlphaFoldDB" id="A0A0G4LZK6"/>
<feature type="region of interest" description="Disordered" evidence="1">
    <location>
        <begin position="1"/>
        <end position="24"/>
    </location>
</feature>
<protein>
    <submittedName>
        <fullName evidence="2">Uncharacterized protein</fullName>
    </submittedName>
</protein>
<accession>A0A0G4LZK6</accession>